<gene>
    <name evidence="1" type="ORF">GAK29_03151</name>
</gene>
<dbReference type="AlphaFoldDB" id="A0A833PDU2"/>
<sequence length="229" mass="26702">MTFIIAMQLNDSVVIAADNKKVILQNSMDKNFKVEMDSKVYSWDKGIITGTGEAHVIHRSIELFKKLAQSDIRKLPDCLKISRQMRELEIGTNHFQVENTKLLCSSYSKNGAQLYKIERFDPLQPYKLIAVEPLDISVWLFHPNIENISTDLQDLYRDLKDYSAFTNEADWINHYINRIAVIYQKQSQCDPLMSQSFDIFFQSKEKYFFGHVPNTQDEPLEVKRLVTKP</sequence>
<evidence type="ECO:0000313" key="2">
    <source>
        <dbReference type="Proteomes" id="UP000490535"/>
    </source>
</evidence>
<name>A0A833PDU2_ACIBZ</name>
<protein>
    <submittedName>
        <fullName evidence="1">Uncharacterized protein</fullName>
    </submittedName>
</protein>
<dbReference type="Proteomes" id="UP000490535">
    <property type="component" value="Unassembled WGS sequence"/>
</dbReference>
<organism evidence="1 2">
    <name type="scientific">Acinetobacter bereziniae</name>
    <name type="common">Acinetobacter genomosp. 10</name>
    <dbReference type="NCBI Taxonomy" id="106648"/>
    <lineage>
        <taxon>Bacteria</taxon>
        <taxon>Pseudomonadati</taxon>
        <taxon>Pseudomonadota</taxon>
        <taxon>Gammaproteobacteria</taxon>
        <taxon>Moraxellales</taxon>
        <taxon>Moraxellaceae</taxon>
        <taxon>Acinetobacter</taxon>
    </lineage>
</organism>
<evidence type="ECO:0000313" key="1">
    <source>
        <dbReference type="EMBL" id="KAF1022573.1"/>
    </source>
</evidence>
<proteinExistence type="predicted"/>
<accession>A0A833PDU2</accession>
<dbReference type="EMBL" id="WNDP01000089">
    <property type="protein sequence ID" value="KAF1022573.1"/>
    <property type="molecule type" value="Genomic_DNA"/>
</dbReference>
<comment type="caution">
    <text evidence="1">The sequence shown here is derived from an EMBL/GenBank/DDBJ whole genome shotgun (WGS) entry which is preliminary data.</text>
</comment>
<reference evidence="2" key="1">
    <citation type="journal article" date="2020" name="MBio">
        <title>Horizontal gene transfer to a defensive symbiont with a reduced genome amongst a multipartite beetle microbiome.</title>
        <authorList>
            <person name="Waterworth S.C."/>
            <person name="Florez L.V."/>
            <person name="Rees E.R."/>
            <person name="Hertweck C."/>
            <person name="Kaltenpoth M."/>
            <person name="Kwan J.C."/>
        </authorList>
    </citation>
    <scope>NUCLEOTIDE SEQUENCE [LARGE SCALE GENOMIC DNA]</scope>
</reference>